<evidence type="ECO:0000256" key="1">
    <source>
        <dbReference type="SAM" id="MobiDB-lite"/>
    </source>
</evidence>
<comment type="caution">
    <text evidence="3">The sequence shown here is derived from an EMBL/GenBank/DDBJ whole genome shotgun (WGS) entry which is preliminary data.</text>
</comment>
<feature type="compositionally biased region" description="Polar residues" evidence="1">
    <location>
        <begin position="276"/>
        <end position="289"/>
    </location>
</feature>
<dbReference type="Proteomes" id="UP001187192">
    <property type="component" value="Unassembled WGS sequence"/>
</dbReference>
<feature type="domain" description="Putative plant transposon protein" evidence="2">
    <location>
        <begin position="81"/>
        <end position="225"/>
    </location>
</feature>
<name>A0AA88DX54_FICCA</name>
<sequence>MNPAVHLPSQSCPDPCRPHLPTNPRTPATRCSITQLTSPSSNTSRYENFIFEQSFCPEKGFLLQDTPIMGYDEFIHLVITKHKWRQFCSHPTVAVMPIVREFYNYLIKEGQKMVYVCGVKVPIDKDTINRFYGLEGAEDWHTAFTENVDETQLQTMLEHICVEGYAQNISAQGAMTILRNNLTPQFKVWYHFLKTHLMSSIIVQTVSKDRVVLLESIILGRPIDCVSVFDTKEWLSSKGAITTIAIARIMQIKVNKGNQEQPPNDEEEQDPVPQPTASRNATSSNNRGSILAELTQSLKMLEQ</sequence>
<feature type="region of interest" description="Disordered" evidence="1">
    <location>
        <begin position="1"/>
        <end position="42"/>
    </location>
</feature>
<organism evidence="3 4">
    <name type="scientific">Ficus carica</name>
    <name type="common">Common fig</name>
    <dbReference type="NCBI Taxonomy" id="3494"/>
    <lineage>
        <taxon>Eukaryota</taxon>
        <taxon>Viridiplantae</taxon>
        <taxon>Streptophyta</taxon>
        <taxon>Embryophyta</taxon>
        <taxon>Tracheophyta</taxon>
        <taxon>Spermatophyta</taxon>
        <taxon>Magnoliopsida</taxon>
        <taxon>eudicotyledons</taxon>
        <taxon>Gunneridae</taxon>
        <taxon>Pentapetalae</taxon>
        <taxon>rosids</taxon>
        <taxon>fabids</taxon>
        <taxon>Rosales</taxon>
        <taxon>Moraceae</taxon>
        <taxon>Ficeae</taxon>
        <taxon>Ficus</taxon>
    </lineage>
</organism>
<evidence type="ECO:0000259" key="2">
    <source>
        <dbReference type="Pfam" id="PF20167"/>
    </source>
</evidence>
<proteinExistence type="predicted"/>
<evidence type="ECO:0000313" key="3">
    <source>
        <dbReference type="EMBL" id="GMN62680.1"/>
    </source>
</evidence>
<dbReference type="AlphaFoldDB" id="A0AA88DX54"/>
<feature type="compositionally biased region" description="Polar residues" evidence="1">
    <location>
        <begin position="23"/>
        <end position="42"/>
    </location>
</feature>
<dbReference type="EMBL" id="BTGU01000133">
    <property type="protein sequence ID" value="GMN62680.1"/>
    <property type="molecule type" value="Genomic_DNA"/>
</dbReference>
<protein>
    <recommendedName>
        <fullName evidence="2">Putative plant transposon protein domain-containing protein</fullName>
    </recommendedName>
</protein>
<accession>A0AA88DX54</accession>
<dbReference type="Pfam" id="PF20167">
    <property type="entry name" value="Transposase_32"/>
    <property type="match status" value="1"/>
</dbReference>
<dbReference type="InterPro" id="IPR046796">
    <property type="entry name" value="Transposase_32_dom"/>
</dbReference>
<gene>
    <name evidence="3" type="ORF">TIFTF001_031761</name>
</gene>
<keyword evidence="4" id="KW-1185">Reference proteome</keyword>
<evidence type="ECO:0000313" key="4">
    <source>
        <dbReference type="Proteomes" id="UP001187192"/>
    </source>
</evidence>
<feature type="region of interest" description="Disordered" evidence="1">
    <location>
        <begin position="256"/>
        <end position="289"/>
    </location>
</feature>
<reference evidence="3" key="1">
    <citation type="submission" date="2023-07" db="EMBL/GenBank/DDBJ databases">
        <title>draft genome sequence of fig (Ficus carica).</title>
        <authorList>
            <person name="Takahashi T."/>
            <person name="Nishimura K."/>
        </authorList>
    </citation>
    <scope>NUCLEOTIDE SEQUENCE</scope>
</reference>